<feature type="compositionally biased region" description="Polar residues" evidence="1">
    <location>
        <begin position="151"/>
        <end position="164"/>
    </location>
</feature>
<evidence type="ECO:0000313" key="3">
    <source>
        <dbReference type="Proteomes" id="UP000799766"/>
    </source>
</evidence>
<gene>
    <name evidence="2" type="ORF">BDY21DRAFT_163972</name>
</gene>
<accession>A0A6A6P947</accession>
<evidence type="ECO:0000256" key="1">
    <source>
        <dbReference type="SAM" id="MobiDB-lite"/>
    </source>
</evidence>
<organism evidence="2 3">
    <name type="scientific">Lineolata rhizophorae</name>
    <dbReference type="NCBI Taxonomy" id="578093"/>
    <lineage>
        <taxon>Eukaryota</taxon>
        <taxon>Fungi</taxon>
        <taxon>Dikarya</taxon>
        <taxon>Ascomycota</taxon>
        <taxon>Pezizomycotina</taxon>
        <taxon>Dothideomycetes</taxon>
        <taxon>Dothideomycetes incertae sedis</taxon>
        <taxon>Lineolatales</taxon>
        <taxon>Lineolataceae</taxon>
        <taxon>Lineolata</taxon>
    </lineage>
</organism>
<feature type="compositionally biased region" description="Basic and acidic residues" evidence="1">
    <location>
        <begin position="194"/>
        <end position="204"/>
    </location>
</feature>
<feature type="compositionally biased region" description="Low complexity" evidence="1">
    <location>
        <begin position="176"/>
        <end position="191"/>
    </location>
</feature>
<feature type="compositionally biased region" description="Basic and acidic residues" evidence="1">
    <location>
        <begin position="217"/>
        <end position="245"/>
    </location>
</feature>
<protein>
    <submittedName>
        <fullName evidence="2">Uncharacterized protein</fullName>
    </submittedName>
</protein>
<name>A0A6A6P947_9PEZI</name>
<keyword evidence="3" id="KW-1185">Reference proteome</keyword>
<dbReference type="EMBL" id="MU001673">
    <property type="protein sequence ID" value="KAF2460398.1"/>
    <property type="molecule type" value="Genomic_DNA"/>
</dbReference>
<feature type="region of interest" description="Disordered" evidence="1">
    <location>
        <begin position="143"/>
        <end position="245"/>
    </location>
</feature>
<sequence>MAHFRSRGHSAVRRPGHANLLMAGDRIASREDRRRREVGPVLLPARPNGSVRLVDQSPASCALAGVRRPYLGAEARGFQFAFGPRRRHHLGSLLQSAGKVGPRGRPVASSNHMRPSTLSYVHHRCVCGSPRCTGGGASSVTRLPRGFSPSIAPNATSSKPNSMNHRAAARQERPEAISSISAAGSRRPAPSLKARIDDGFEARPIRTRWPAGGREGWSNERPERAHGPRRHPDGNERKRKENACA</sequence>
<dbReference type="AlphaFoldDB" id="A0A6A6P947"/>
<dbReference type="Proteomes" id="UP000799766">
    <property type="component" value="Unassembled WGS sequence"/>
</dbReference>
<reference evidence="2" key="1">
    <citation type="journal article" date="2020" name="Stud. Mycol.">
        <title>101 Dothideomycetes genomes: a test case for predicting lifestyles and emergence of pathogens.</title>
        <authorList>
            <person name="Haridas S."/>
            <person name="Albert R."/>
            <person name="Binder M."/>
            <person name="Bloem J."/>
            <person name="Labutti K."/>
            <person name="Salamov A."/>
            <person name="Andreopoulos B."/>
            <person name="Baker S."/>
            <person name="Barry K."/>
            <person name="Bills G."/>
            <person name="Bluhm B."/>
            <person name="Cannon C."/>
            <person name="Castanera R."/>
            <person name="Culley D."/>
            <person name="Daum C."/>
            <person name="Ezra D."/>
            <person name="Gonzalez J."/>
            <person name="Henrissat B."/>
            <person name="Kuo A."/>
            <person name="Liang C."/>
            <person name="Lipzen A."/>
            <person name="Lutzoni F."/>
            <person name="Magnuson J."/>
            <person name="Mondo S."/>
            <person name="Nolan M."/>
            <person name="Ohm R."/>
            <person name="Pangilinan J."/>
            <person name="Park H.-J."/>
            <person name="Ramirez L."/>
            <person name="Alfaro M."/>
            <person name="Sun H."/>
            <person name="Tritt A."/>
            <person name="Yoshinaga Y."/>
            <person name="Zwiers L.-H."/>
            <person name="Turgeon B."/>
            <person name="Goodwin S."/>
            <person name="Spatafora J."/>
            <person name="Crous P."/>
            <person name="Grigoriev I."/>
        </authorList>
    </citation>
    <scope>NUCLEOTIDE SEQUENCE</scope>
    <source>
        <strain evidence="2">ATCC 16933</strain>
    </source>
</reference>
<evidence type="ECO:0000313" key="2">
    <source>
        <dbReference type="EMBL" id="KAF2460398.1"/>
    </source>
</evidence>
<proteinExistence type="predicted"/>